<evidence type="ECO:0000313" key="2">
    <source>
        <dbReference type="Proteomes" id="UP000614261"/>
    </source>
</evidence>
<dbReference type="Proteomes" id="UP000614261">
    <property type="component" value="Unassembled WGS sequence"/>
</dbReference>
<comment type="caution">
    <text evidence="1">The sequence shown here is derived from an EMBL/GenBank/DDBJ whole genome shotgun (WGS) entry which is preliminary data.</text>
</comment>
<sequence>MTQAILQQLATAVASGTIRTVDLTQTLSPDTPTLVLPPEFGQCAGFSQEEISRYDERGVAWYWNNFTVSEHTGTHFDAPVHWISGKDLANNAVDTVPPADFIAPAVVIDISQQSAADPDYLLTVADIEAWEAEHGRIPPRSWIMLRTDWSKRDVDAYTNRREDGAHTPGPSSEAVRFLVDERDAHGLGVETIGTDAGQAHLLEPAYPAHTLFHAAGRYGLQCLENLDQLPATGSVIFSAPLKIKGGSGSPLRVLALVAE</sequence>
<dbReference type="PANTHER" id="PTHR31118:SF12">
    <property type="entry name" value="CYCLASE-LIKE PROTEIN 2"/>
    <property type="match status" value="1"/>
</dbReference>
<dbReference type="PANTHER" id="PTHR31118">
    <property type="entry name" value="CYCLASE-LIKE PROTEIN 2"/>
    <property type="match status" value="1"/>
</dbReference>
<dbReference type="InterPro" id="IPR007325">
    <property type="entry name" value="KFase/CYL"/>
</dbReference>
<dbReference type="SUPFAM" id="SSF102198">
    <property type="entry name" value="Putative cyclase"/>
    <property type="match status" value="1"/>
</dbReference>
<proteinExistence type="predicted"/>
<name>A0ABQ1J642_9SPHN</name>
<gene>
    <name evidence="1" type="ORF">GCM10010833_14900</name>
</gene>
<protein>
    <submittedName>
        <fullName evidence="1">Cyclase</fullName>
    </submittedName>
</protein>
<dbReference type="EMBL" id="BMGD01000002">
    <property type="protein sequence ID" value="GGB60975.1"/>
    <property type="molecule type" value="Genomic_DNA"/>
</dbReference>
<dbReference type="RefSeq" id="WP_188513738.1">
    <property type="nucleotide sequence ID" value="NZ_BMGD01000002.1"/>
</dbReference>
<accession>A0ABQ1J642</accession>
<keyword evidence="2" id="KW-1185">Reference proteome</keyword>
<dbReference type="Pfam" id="PF04199">
    <property type="entry name" value="Cyclase"/>
    <property type="match status" value="1"/>
</dbReference>
<evidence type="ECO:0000313" key="1">
    <source>
        <dbReference type="EMBL" id="GGB60975.1"/>
    </source>
</evidence>
<reference evidence="2" key="1">
    <citation type="journal article" date="2019" name="Int. J. Syst. Evol. Microbiol.">
        <title>The Global Catalogue of Microorganisms (GCM) 10K type strain sequencing project: providing services to taxonomists for standard genome sequencing and annotation.</title>
        <authorList>
            <consortium name="The Broad Institute Genomics Platform"/>
            <consortium name="The Broad Institute Genome Sequencing Center for Infectious Disease"/>
            <person name="Wu L."/>
            <person name="Ma J."/>
        </authorList>
    </citation>
    <scope>NUCLEOTIDE SEQUENCE [LARGE SCALE GENOMIC DNA]</scope>
    <source>
        <strain evidence="2">CGMCC 1.12851</strain>
    </source>
</reference>
<organism evidence="1 2">
    <name type="scientific">Blastomonas aquatica</name>
    <dbReference type="NCBI Taxonomy" id="1510276"/>
    <lineage>
        <taxon>Bacteria</taxon>
        <taxon>Pseudomonadati</taxon>
        <taxon>Pseudomonadota</taxon>
        <taxon>Alphaproteobacteria</taxon>
        <taxon>Sphingomonadales</taxon>
        <taxon>Sphingomonadaceae</taxon>
        <taxon>Blastomonas</taxon>
    </lineage>
</organism>
<dbReference type="Gene3D" id="3.50.30.50">
    <property type="entry name" value="Putative cyclase"/>
    <property type="match status" value="1"/>
</dbReference>
<dbReference type="InterPro" id="IPR037175">
    <property type="entry name" value="KFase_sf"/>
</dbReference>